<dbReference type="RefSeq" id="WP_007183576.1">
    <property type="nucleotide sequence ID" value="NZ_AKGD01000001.1"/>
</dbReference>
<dbReference type="STRING" id="1172194.WQQ_06200"/>
<sequence>MIQTSVMSWGGSAHWLECPRHRRRPVPKPSLISHGMQRLIRRYLGVSACLLAGALAAAPASAADDRWVMTLSWSPQYCEQHKASTEPQCTGEFYLVNFGLQAARKVGDAALGDSCPNVELPVTEEDRWMWTVPNRQRIRYIWYQQGACTELGLAAYYAKMDYASRRVELPPEFAGIERRASLRSADVKASFLAMNANMSDDSIELECEARWLSEVHVCFDAEMQFVQCPKKGNCPEQIWLRPLRPDRKGAGTEIFR</sequence>
<organism evidence="1 2">
    <name type="scientific">Hydrocarboniphaga effusa AP103</name>
    <dbReference type="NCBI Taxonomy" id="1172194"/>
    <lineage>
        <taxon>Bacteria</taxon>
        <taxon>Pseudomonadati</taxon>
        <taxon>Pseudomonadota</taxon>
        <taxon>Gammaproteobacteria</taxon>
        <taxon>Nevskiales</taxon>
        <taxon>Nevskiaceae</taxon>
        <taxon>Hydrocarboniphaga</taxon>
    </lineage>
</organism>
<dbReference type="OrthoDB" id="4720638at2"/>
<dbReference type="GO" id="GO:0033897">
    <property type="term" value="F:ribonuclease T2 activity"/>
    <property type="evidence" value="ECO:0007669"/>
    <property type="project" value="InterPro"/>
</dbReference>
<evidence type="ECO:0000313" key="1">
    <source>
        <dbReference type="EMBL" id="EIT70483.1"/>
    </source>
</evidence>
<reference evidence="1 2" key="1">
    <citation type="journal article" date="2012" name="J. Bacteriol.">
        <title>Genome Sequence of n-Alkane-Degrading Hydrocarboniphaga effusa Strain AP103T (ATCC BAA-332T).</title>
        <authorList>
            <person name="Chang H.K."/>
            <person name="Zylstra G.J."/>
            <person name="Chae J.C."/>
        </authorList>
    </citation>
    <scope>NUCLEOTIDE SEQUENCE [LARGE SCALE GENOMIC DNA]</scope>
    <source>
        <strain evidence="1 2">AP103</strain>
    </source>
</reference>
<evidence type="ECO:0000313" key="2">
    <source>
        <dbReference type="Proteomes" id="UP000003704"/>
    </source>
</evidence>
<accession>I8T9L2</accession>
<protein>
    <submittedName>
        <fullName evidence="1">Uncharacterized protein</fullName>
    </submittedName>
</protein>
<keyword evidence="2" id="KW-1185">Reference proteome</keyword>
<name>I8T9L2_9GAMM</name>
<dbReference type="InterPro" id="IPR036430">
    <property type="entry name" value="RNase_T2-like_sf"/>
</dbReference>
<dbReference type="AlphaFoldDB" id="I8T9L2"/>
<comment type="caution">
    <text evidence="1">The sequence shown here is derived from an EMBL/GenBank/DDBJ whole genome shotgun (WGS) entry which is preliminary data.</text>
</comment>
<dbReference type="Gene3D" id="3.90.730.10">
    <property type="entry name" value="Ribonuclease T2-like"/>
    <property type="match status" value="1"/>
</dbReference>
<dbReference type="SUPFAM" id="SSF55895">
    <property type="entry name" value="Ribonuclease Rh-like"/>
    <property type="match status" value="1"/>
</dbReference>
<gene>
    <name evidence="1" type="ORF">WQQ_06200</name>
</gene>
<dbReference type="EMBL" id="AKGD01000001">
    <property type="protein sequence ID" value="EIT70483.1"/>
    <property type="molecule type" value="Genomic_DNA"/>
</dbReference>
<dbReference type="GO" id="GO:0003723">
    <property type="term" value="F:RNA binding"/>
    <property type="evidence" value="ECO:0007669"/>
    <property type="project" value="InterPro"/>
</dbReference>
<proteinExistence type="predicted"/>
<dbReference type="Proteomes" id="UP000003704">
    <property type="component" value="Unassembled WGS sequence"/>
</dbReference>